<dbReference type="InterPro" id="IPR012340">
    <property type="entry name" value="NA-bd_OB-fold"/>
</dbReference>
<comment type="similarity">
    <text evidence="1 7">Belongs to the RecO family.</text>
</comment>
<comment type="function">
    <text evidence="7">Involved in DNA repair and RecF pathway recombination.</text>
</comment>
<evidence type="ECO:0000259" key="8">
    <source>
        <dbReference type="Pfam" id="PF11967"/>
    </source>
</evidence>
<proteinExistence type="inferred from homology"/>
<evidence type="ECO:0000256" key="6">
    <source>
        <dbReference type="ARBA" id="ARBA00033409"/>
    </source>
</evidence>
<dbReference type="Pfam" id="PF02565">
    <property type="entry name" value="RecO_C"/>
    <property type="match status" value="1"/>
</dbReference>
<evidence type="ECO:0000313" key="9">
    <source>
        <dbReference type="EMBL" id="PRY93433.1"/>
    </source>
</evidence>
<keyword evidence="3 7" id="KW-0227">DNA damage</keyword>
<protein>
    <recommendedName>
        <fullName evidence="2 7">DNA repair protein RecO</fullName>
    </recommendedName>
    <alternativeName>
        <fullName evidence="6 7">Recombination protein O</fullName>
    </alternativeName>
</protein>
<dbReference type="EMBL" id="PVTT01000002">
    <property type="protein sequence ID" value="PRY93433.1"/>
    <property type="molecule type" value="Genomic_DNA"/>
</dbReference>
<dbReference type="SUPFAM" id="SSF50249">
    <property type="entry name" value="Nucleic acid-binding proteins"/>
    <property type="match status" value="1"/>
</dbReference>
<feature type="domain" description="DNA replication/recombination mediator RecO N-terminal" evidence="8">
    <location>
        <begin position="1"/>
        <end position="76"/>
    </location>
</feature>
<evidence type="ECO:0000256" key="3">
    <source>
        <dbReference type="ARBA" id="ARBA00022763"/>
    </source>
</evidence>
<dbReference type="NCBIfam" id="TIGR00613">
    <property type="entry name" value="reco"/>
    <property type="match status" value="1"/>
</dbReference>
<name>A0A2T0X3B0_9RHOB</name>
<evidence type="ECO:0000313" key="10">
    <source>
        <dbReference type="Proteomes" id="UP000238801"/>
    </source>
</evidence>
<evidence type="ECO:0000256" key="4">
    <source>
        <dbReference type="ARBA" id="ARBA00023172"/>
    </source>
</evidence>
<dbReference type="InterPro" id="IPR037278">
    <property type="entry name" value="ARFGAP/RecO"/>
</dbReference>
<dbReference type="Gene3D" id="2.40.50.140">
    <property type="entry name" value="Nucleic acid-binding proteins"/>
    <property type="match status" value="1"/>
</dbReference>
<gene>
    <name evidence="7" type="primary">recO</name>
    <name evidence="9" type="ORF">BCF33_2301</name>
</gene>
<dbReference type="PANTHER" id="PTHR33991">
    <property type="entry name" value="DNA REPAIR PROTEIN RECO"/>
    <property type="match status" value="1"/>
</dbReference>
<keyword evidence="5 7" id="KW-0234">DNA repair</keyword>
<accession>A0A2T0X3B0</accession>
<evidence type="ECO:0000256" key="7">
    <source>
        <dbReference type="HAMAP-Rule" id="MF_00201"/>
    </source>
</evidence>
<dbReference type="Pfam" id="PF11967">
    <property type="entry name" value="RecO_N"/>
    <property type="match status" value="1"/>
</dbReference>
<evidence type="ECO:0000256" key="5">
    <source>
        <dbReference type="ARBA" id="ARBA00023204"/>
    </source>
</evidence>
<keyword evidence="10" id="KW-1185">Reference proteome</keyword>
<organism evidence="9 10">
    <name type="scientific">Hasllibacter halocynthiae</name>
    <dbReference type="NCBI Taxonomy" id="595589"/>
    <lineage>
        <taxon>Bacteria</taxon>
        <taxon>Pseudomonadati</taxon>
        <taxon>Pseudomonadota</taxon>
        <taxon>Alphaproteobacteria</taxon>
        <taxon>Rhodobacterales</taxon>
        <taxon>Roseobacteraceae</taxon>
        <taxon>Hasllibacter</taxon>
    </lineage>
</organism>
<dbReference type="PANTHER" id="PTHR33991:SF1">
    <property type="entry name" value="DNA REPAIR PROTEIN RECO"/>
    <property type="match status" value="1"/>
</dbReference>
<keyword evidence="4 7" id="KW-0233">DNA recombination</keyword>
<sequence length="240" mass="25403">MIEWREEGVLLSARPHGEAHSIAEALTVGHGRVAGLVHGGQSRKKAAMMQPGTQLDLSFRARSEDALGTLSAEPMRSRAHLMGERRPLAALNAATALLRFALPEGEAHPRLYRATMRLLDGLGDAGWELGYLEWEVLLLEEAGFALDLSRCAVTGATDGLAFVSPKTGRAVTEAGAGGYAGRLLPLPPVLRGGDGGPAEVAEGLRVTGHFLARSLGAALGRQLPEARARLLDALERDGRP</sequence>
<dbReference type="GO" id="GO:0006302">
    <property type="term" value="P:double-strand break repair"/>
    <property type="evidence" value="ECO:0007669"/>
    <property type="project" value="TreeGrafter"/>
</dbReference>
<dbReference type="InterPro" id="IPR022572">
    <property type="entry name" value="DNA_rep/recomb_RecO_N"/>
</dbReference>
<comment type="caution">
    <text evidence="9">The sequence shown here is derived from an EMBL/GenBank/DDBJ whole genome shotgun (WGS) entry which is preliminary data.</text>
</comment>
<dbReference type="AlphaFoldDB" id="A0A2T0X3B0"/>
<evidence type="ECO:0000256" key="1">
    <source>
        <dbReference type="ARBA" id="ARBA00007452"/>
    </source>
</evidence>
<dbReference type="Gene3D" id="1.20.1440.120">
    <property type="entry name" value="Recombination protein O, C-terminal domain"/>
    <property type="match status" value="1"/>
</dbReference>
<dbReference type="InterPro" id="IPR042242">
    <property type="entry name" value="RecO_C"/>
</dbReference>
<dbReference type="Proteomes" id="UP000238801">
    <property type="component" value="Unassembled WGS sequence"/>
</dbReference>
<dbReference type="InterPro" id="IPR003717">
    <property type="entry name" value="RecO"/>
</dbReference>
<dbReference type="RefSeq" id="WP_211292384.1">
    <property type="nucleotide sequence ID" value="NZ_PVTT01000002.1"/>
</dbReference>
<dbReference type="GO" id="GO:0006310">
    <property type="term" value="P:DNA recombination"/>
    <property type="evidence" value="ECO:0007669"/>
    <property type="project" value="UniProtKB-UniRule"/>
</dbReference>
<dbReference type="SUPFAM" id="SSF57863">
    <property type="entry name" value="ArfGap/RecO-like zinc finger"/>
    <property type="match status" value="1"/>
</dbReference>
<reference evidence="9 10" key="1">
    <citation type="submission" date="2018-03" db="EMBL/GenBank/DDBJ databases">
        <title>Genomic Encyclopedia of Archaeal and Bacterial Type Strains, Phase II (KMG-II): from individual species to whole genera.</title>
        <authorList>
            <person name="Goeker M."/>
        </authorList>
    </citation>
    <scope>NUCLEOTIDE SEQUENCE [LARGE SCALE GENOMIC DNA]</scope>
    <source>
        <strain evidence="9 10">DSM 29318</strain>
    </source>
</reference>
<dbReference type="HAMAP" id="MF_00201">
    <property type="entry name" value="RecO"/>
    <property type="match status" value="1"/>
</dbReference>
<dbReference type="GO" id="GO:0043590">
    <property type="term" value="C:bacterial nucleoid"/>
    <property type="evidence" value="ECO:0007669"/>
    <property type="project" value="TreeGrafter"/>
</dbReference>
<evidence type="ECO:0000256" key="2">
    <source>
        <dbReference type="ARBA" id="ARBA00021310"/>
    </source>
</evidence>